<dbReference type="AlphaFoldDB" id="A0A4Q2DT84"/>
<sequence>MPQLLDRSEVPSPVIIRNPNRVIPKPNNIRHTGPGKIDHMSRVVLHPPITRFVSEIFYNKPWALKGPVSIVIRRVYSRSAESNDVASTVPRKIGNETWVFRGFPSSASGASTEIFDDQPGLLEDPIPVVERYVYAGISKAYEVDQTIPGEIGNRTWVNVRHPTAVGVGEVVQYDSRRLEGPVGVGQGDLYSTGWRREVDDVE</sequence>
<name>A0A4Q2DT84_9AGAR</name>
<comment type="caution">
    <text evidence="1">The sequence shown here is derived from an EMBL/GenBank/DDBJ whole genome shotgun (WGS) entry which is preliminary data.</text>
</comment>
<evidence type="ECO:0000313" key="2">
    <source>
        <dbReference type="Proteomes" id="UP000290288"/>
    </source>
</evidence>
<proteinExistence type="predicted"/>
<accession>A0A4Q2DT84</accession>
<keyword evidence="2" id="KW-1185">Reference proteome</keyword>
<evidence type="ECO:0000313" key="1">
    <source>
        <dbReference type="EMBL" id="RXW23303.1"/>
    </source>
</evidence>
<dbReference type="OrthoDB" id="10327405at2759"/>
<reference evidence="1 2" key="1">
    <citation type="submission" date="2019-01" db="EMBL/GenBank/DDBJ databases">
        <title>Draft genome sequence of Psathyrella aberdarensis IHI B618.</title>
        <authorList>
            <person name="Buettner E."/>
            <person name="Kellner H."/>
        </authorList>
    </citation>
    <scope>NUCLEOTIDE SEQUENCE [LARGE SCALE GENOMIC DNA]</scope>
    <source>
        <strain evidence="1 2">IHI B618</strain>
    </source>
</reference>
<gene>
    <name evidence="1" type="ORF">EST38_g2536</name>
</gene>
<dbReference type="Proteomes" id="UP000290288">
    <property type="component" value="Unassembled WGS sequence"/>
</dbReference>
<dbReference type="EMBL" id="SDEE01000045">
    <property type="protein sequence ID" value="RXW23303.1"/>
    <property type="molecule type" value="Genomic_DNA"/>
</dbReference>
<organism evidence="1 2">
    <name type="scientific">Candolleomyces aberdarensis</name>
    <dbReference type="NCBI Taxonomy" id="2316362"/>
    <lineage>
        <taxon>Eukaryota</taxon>
        <taxon>Fungi</taxon>
        <taxon>Dikarya</taxon>
        <taxon>Basidiomycota</taxon>
        <taxon>Agaricomycotina</taxon>
        <taxon>Agaricomycetes</taxon>
        <taxon>Agaricomycetidae</taxon>
        <taxon>Agaricales</taxon>
        <taxon>Agaricineae</taxon>
        <taxon>Psathyrellaceae</taxon>
        <taxon>Candolleomyces</taxon>
    </lineage>
</organism>
<protein>
    <submittedName>
        <fullName evidence="1">Uncharacterized protein</fullName>
    </submittedName>
</protein>